<feature type="chain" id="PRO_5002895035" description="Beta-propeller repeat protein" evidence="1">
    <location>
        <begin position="26"/>
        <end position="526"/>
    </location>
</feature>
<dbReference type="InterPro" id="IPR011042">
    <property type="entry name" value="6-blade_b-propeller_TolB-like"/>
</dbReference>
<accession>B9XLL0</accession>
<comment type="caution">
    <text evidence="2">The sequence shown here is derived from an EMBL/GenBank/DDBJ whole genome shotgun (WGS) entry which is preliminary data.</text>
</comment>
<dbReference type="Proteomes" id="UP000003688">
    <property type="component" value="Unassembled WGS sequence"/>
</dbReference>
<dbReference type="RefSeq" id="WP_007416699.1">
    <property type="nucleotide sequence ID" value="NZ_ABOX02000030.1"/>
</dbReference>
<evidence type="ECO:0000313" key="3">
    <source>
        <dbReference type="Proteomes" id="UP000003688"/>
    </source>
</evidence>
<keyword evidence="1" id="KW-0732">Signal</keyword>
<sequence precursor="true">MRKFTIKMSAWAGCALMAAASLASAQINPGFDWAKSFGAATDDDAFGLDVDKAGNIYVAGYFSGSMTLAGTNLNTQGGLDVCVAKFDNAGNALWARQAGGASTDAAYAVAADGTGNNVYVAGRFGGTATFGTNTLTSLGTQNLFLAKYDGAGNVLWARQASGTGYEFARRIVLDESGGVYLAGAFQHPITFNSNTINPVGSGDTLLAKYDSAGNFIWAKHSGDPGFYSEAYGLARDGVGNLFVTGYFDDSITFGTTMLVSNGSHDLFVTKYDSSGNVLWARSGGGTGSDWGWAVATDKSGNSFVTGYFSGTATFSGTQLISSGSMDMYLAKFDPSGNLLWIRQGGGTGDDEGYDLTVDPDGNAVVTGWFTGSATFGTNHLGAAGGSSTDIFVAKYSGGGDLLWVKQAGSISADYGRNITHDAIGGLYLTGRFTGSASFDTINRLSVGGSDVFVAKLATGMPALMLIPGPNAVQLSWPLVAWDYVLEATPNLSQSFASLSYTSTTNNGLIRVTVPTAGGERYFRLRK</sequence>
<keyword evidence="3" id="KW-1185">Reference proteome</keyword>
<feature type="signal peptide" evidence="1">
    <location>
        <begin position="1"/>
        <end position="25"/>
    </location>
</feature>
<dbReference type="Gene3D" id="2.120.10.30">
    <property type="entry name" value="TolB, C-terminal domain"/>
    <property type="match status" value="1"/>
</dbReference>
<gene>
    <name evidence="2" type="ORF">Cflav_PD2109</name>
</gene>
<dbReference type="SUPFAM" id="SSF63829">
    <property type="entry name" value="Calcium-dependent phosphotriesterase"/>
    <property type="match status" value="1"/>
</dbReference>
<protein>
    <recommendedName>
        <fullName evidence="4">Beta-propeller repeat protein</fullName>
    </recommendedName>
</protein>
<evidence type="ECO:0000313" key="2">
    <source>
        <dbReference type="EMBL" id="EEF59258.1"/>
    </source>
</evidence>
<dbReference type="AlphaFoldDB" id="B9XLL0"/>
<evidence type="ECO:0008006" key="4">
    <source>
        <dbReference type="Google" id="ProtNLM"/>
    </source>
</evidence>
<dbReference type="PANTHER" id="PTHR35580:SF1">
    <property type="entry name" value="PHYTASE-LIKE DOMAIN-CONTAINING PROTEIN"/>
    <property type="match status" value="1"/>
</dbReference>
<dbReference type="SUPFAM" id="SSF101898">
    <property type="entry name" value="NHL repeat"/>
    <property type="match status" value="1"/>
</dbReference>
<dbReference type="STRING" id="320771.Cflav_PD2109"/>
<dbReference type="PANTHER" id="PTHR35580">
    <property type="entry name" value="CELL SURFACE GLYCOPROTEIN (S-LAYER PROTEIN)-LIKE PROTEIN"/>
    <property type="match status" value="1"/>
</dbReference>
<dbReference type="InterPro" id="IPR052918">
    <property type="entry name" value="Motility_Chemotaxis_Reg"/>
</dbReference>
<reference evidence="2 3" key="1">
    <citation type="journal article" date="2011" name="J. Bacteriol.">
        <title>Genome sequence of 'Pedosphaera parvula' Ellin514, an aerobic Verrucomicrobial isolate from pasture soil.</title>
        <authorList>
            <person name="Kant R."/>
            <person name="van Passel M.W."/>
            <person name="Sangwan P."/>
            <person name="Palva A."/>
            <person name="Lucas S."/>
            <person name="Copeland A."/>
            <person name="Lapidus A."/>
            <person name="Glavina Del Rio T."/>
            <person name="Dalin E."/>
            <person name="Tice H."/>
            <person name="Bruce D."/>
            <person name="Goodwin L."/>
            <person name="Pitluck S."/>
            <person name="Chertkov O."/>
            <person name="Larimer F.W."/>
            <person name="Land M.L."/>
            <person name="Hauser L."/>
            <person name="Brettin T.S."/>
            <person name="Detter J.C."/>
            <person name="Han S."/>
            <person name="de Vos W.M."/>
            <person name="Janssen P.H."/>
            <person name="Smidt H."/>
        </authorList>
    </citation>
    <scope>NUCLEOTIDE SEQUENCE [LARGE SCALE GENOMIC DNA]</scope>
    <source>
        <strain evidence="2 3">Ellin514</strain>
    </source>
</reference>
<name>B9XLL0_PEDPL</name>
<organism evidence="2 3">
    <name type="scientific">Pedosphaera parvula (strain Ellin514)</name>
    <dbReference type="NCBI Taxonomy" id="320771"/>
    <lineage>
        <taxon>Bacteria</taxon>
        <taxon>Pseudomonadati</taxon>
        <taxon>Verrucomicrobiota</taxon>
        <taxon>Pedosphaerae</taxon>
        <taxon>Pedosphaerales</taxon>
        <taxon>Pedosphaeraceae</taxon>
        <taxon>Pedosphaera</taxon>
    </lineage>
</organism>
<dbReference type="EMBL" id="ABOX02000030">
    <property type="protein sequence ID" value="EEF59258.1"/>
    <property type="molecule type" value="Genomic_DNA"/>
</dbReference>
<evidence type="ECO:0000256" key="1">
    <source>
        <dbReference type="SAM" id="SignalP"/>
    </source>
</evidence>
<proteinExistence type="predicted"/>
<dbReference type="OrthoDB" id="53254at2"/>